<dbReference type="SUPFAM" id="SSF46934">
    <property type="entry name" value="UBA-like"/>
    <property type="match status" value="3"/>
</dbReference>
<dbReference type="InterPro" id="IPR000626">
    <property type="entry name" value="Ubiquitin-like_dom"/>
</dbReference>
<reference evidence="4" key="1">
    <citation type="submission" date="2020-05" db="UniProtKB">
        <authorList>
            <consortium name="EnsemblMetazoa"/>
        </authorList>
    </citation>
    <scope>IDENTIFICATION</scope>
    <source>
        <strain evidence="4">Aabys</strain>
    </source>
</reference>
<gene>
    <name evidence="4" type="primary">101899059</name>
    <name evidence="6" type="synonym">LOC101899059</name>
</gene>
<evidence type="ECO:0000256" key="1">
    <source>
        <dbReference type="SAM" id="Coils"/>
    </source>
</evidence>
<dbReference type="RefSeq" id="XP_005182721.1">
    <property type="nucleotide sequence ID" value="XM_005182664.3"/>
</dbReference>
<keyword evidence="1" id="KW-0175">Coiled coil</keyword>
<feature type="domain" description="UBA" evidence="2">
    <location>
        <begin position="358"/>
        <end position="398"/>
    </location>
</feature>
<dbReference type="Pfam" id="PF00627">
    <property type="entry name" value="UBA"/>
    <property type="match status" value="3"/>
</dbReference>
<dbReference type="PROSITE" id="PS50053">
    <property type="entry name" value="UBIQUITIN_2"/>
    <property type="match status" value="1"/>
</dbReference>
<reference evidence="6" key="2">
    <citation type="submission" date="2025-04" db="UniProtKB">
        <authorList>
            <consortium name="RefSeq"/>
        </authorList>
    </citation>
    <scope>IDENTIFICATION</scope>
    <source>
        <strain evidence="6">Aabys</strain>
    </source>
</reference>
<dbReference type="CDD" id="cd14291">
    <property type="entry name" value="UBA1_NUB1_like"/>
    <property type="match status" value="1"/>
</dbReference>
<evidence type="ECO:0000259" key="3">
    <source>
        <dbReference type="PROSITE" id="PS50053"/>
    </source>
</evidence>
<feature type="domain" description="UBA" evidence="2">
    <location>
        <begin position="430"/>
        <end position="470"/>
    </location>
</feature>
<dbReference type="eggNOG" id="KOG2561">
    <property type="taxonomic scope" value="Eukaryota"/>
</dbReference>
<evidence type="ECO:0000313" key="4">
    <source>
        <dbReference type="EnsemblMetazoa" id="MDOA011842-PA"/>
    </source>
</evidence>
<dbReference type="InterPro" id="IPR039749">
    <property type="entry name" value="NUB1"/>
</dbReference>
<dbReference type="VEuPathDB" id="VectorBase:MDOMA2_019873"/>
<dbReference type="GeneID" id="101899059"/>
<sequence length="619" mass="69758">MSQIDNIIIQVRARLQALAIKLWLEPYYYEEVGCVEDEIEKLAESFSNNLGISKSNCKLALSELQEGALRKLAARKEFEQTGLATFSVRRINNRQGTQNIVEVKCSLKALGSELHEKIAQALDVVDASRIKCISSGKIVNSEMTLDSQGLKNNQQLMVIVSEIDLASAQNQEEAMYDRIRKIKMDVEAIVDSSQQLFEMEDQDGNPVFLPPAENRALLMAMSYYEKARAAMKREHYDEALILLLESDEKFITCNSKFLEAVDNYALVNLDIVWCYLCLKNVTQLPDAQRRLDICEKSFRRSYGENLQRLITLKGNGCAEKALIMRLHLLQGVVLFHQNRRNEAYEKLIVAGTELDALKVDDSLVVALMEMGYEPYEARLGLRACGGNLEQAINFIHERKAKLREARQNSKEERKLNARLANENNGNGKDWVNPRSVCTLMEMGYARDVVVEALKRSKNDVPKALDLLNTNADELSRSLPPPQTADTEILTQLQQLGFSEEMARVALETTQNSLDKAIEFLIKTHGSETELLSAMERISTSAAAAASAIVANQDNEGPSTSSGVSSLVSKTLEKAQKEMESLKAYKRFTEEMPDNEHDYLDLPLVQEEQILAEYKRLLEQ</sequence>
<dbReference type="Gene3D" id="3.10.20.90">
    <property type="entry name" value="Phosphatidylinositol 3-kinase Catalytic Subunit, Chain A, domain 1"/>
    <property type="match status" value="1"/>
</dbReference>
<dbReference type="KEGG" id="mde:101899059"/>
<dbReference type="OrthoDB" id="434245at2759"/>
<evidence type="ECO:0000313" key="6">
    <source>
        <dbReference type="RefSeq" id="XP_005182721.1"/>
    </source>
</evidence>
<dbReference type="PANTHER" id="PTHR12948:SF3">
    <property type="entry name" value="NEDD8 ULTIMATE BUSTER 1"/>
    <property type="match status" value="1"/>
</dbReference>
<dbReference type="Gene3D" id="1.10.8.10">
    <property type="entry name" value="DNA helicase RuvA subunit, C-terminal domain"/>
    <property type="match status" value="3"/>
</dbReference>
<dbReference type="PROSITE" id="PS50030">
    <property type="entry name" value="UBA"/>
    <property type="match status" value="3"/>
</dbReference>
<dbReference type="SMART" id="SM00165">
    <property type="entry name" value="UBA"/>
    <property type="match status" value="3"/>
</dbReference>
<keyword evidence="5" id="KW-1185">Reference proteome</keyword>
<dbReference type="AlphaFoldDB" id="A0A1I8N5T3"/>
<dbReference type="CDD" id="cd17062">
    <property type="entry name" value="Ubl_NUB1"/>
    <property type="match status" value="1"/>
</dbReference>
<dbReference type="SUPFAM" id="SSF54236">
    <property type="entry name" value="Ubiquitin-like"/>
    <property type="match status" value="1"/>
</dbReference>
<dbReference type="PANTHER" id="PTHR12948">
    <property type="entry name" value="NEDD8 ULTIMATE BUSTER-1 BS4 PROTEIN"/>
    <property type="match status" value="1"/>
</dbReference>
<feature type="coiled-coil region" evidence="1">
    <location>
        <begin position="392"/>
        <end position="422"/>
    </location>
</feature>
<name>A0A1I8N5T3_MUSDO</name>
<feature type="domain" description="Ubiquitin-like" evidence="3">
    <location>
        <begin position="84"/>
        <end position="162"/>
    </location>
</feature>
<dbReference type="InterPro" id="IPR009060">
    <property type="entry name" value="UBA-like_sf"/>
</dbReference>
<dbReference type="Proteomes" id="UP001652621">
    <property type="component" value="Unplaced"/>
</dbReference>
<proteinExistence type="predicted"/>
<accession>A0A1I8N5T3</accession>
<dbReference type="InterPro" id="IPR015940">
    <property type="entry name" value="UBA"/>
</dbReference>
<dbReference type="EnsemblMetazoa" id="MDOA011842-RA">
    <property type="protein sequence ID" value="MDOA011842-PA"/>
    <property type="gene ID" value="MDOA011842"/>
</dbReference>
<dbReference type="InterPro" id="IPR041207">
    <property type="entry name" value="NUB1_ubiquitin-like_dom"/>
</dbReference>
<dbReference type="STRING" id="7370.A0A1I8N5T3"/>
<evidence type="ECO:0000313" key="5">
    <source>
        <dbReference type="Proteomes" id="UP001652621"/>
    </source>
</evidence>
<feature type="domain" description="UBA" evidence="2">
    <location>
        <begin position="483"/>
        <end position="523"/>
    </location>
</feature>
<evidence type="ECO:0000259" key="2">
    <source>
        <dbReference type="PROSITE" id="PS50030"/>
    </source>
</evidence>
<dbReference type="InterPro" id="IPR029071">
    <property type="entry name" value="Ubiquitin-like_domsf"/>
</dbReference>
<dbReference type="Pfam" id="PF18037">
    <property type="entry name" value="Ubiquitin_5"/>
    <property type="match status" value="1"/>
</dbReference>
<protein>
    <submittedName>
        <fullName evidence="6">NEDD8 ultimate buster 1</fullName>
    </submittedName>
</protein>
<dbReference type="VEuPathDB" id="VectorBase:MDOA011842"/>
<organism evidence="4">
    <name type="scientific">Musca domestica</name>
    <name type="common">House fly</name>
    <dbReference type="NCBI Taxonomy" id="7370"/>
    <lineage>
        <taxon>Eukaryota</taxon>
        <taxon>Metazoa</taxon>
        <taxon>Ecdysozoa</taxon>
        <taxon>Arthropoda</taxon>
        <taxon>Hexapoda</taxon>
        <taxon>Insecta</taxon>
        <taxon>Pterygota</taxon>
        <taxon>Neoptera</taxon>
        <taxon>Endopterygota</taxon>
        <taxon>Diptera</taxon>
        <taxon>Brachycera</taxon>
        <taxon>Muscomorpha</taxon>
        <taxon>Muscoidea</taxon>
        <taxon>Muscidae</taxon>
        <taxon>Musca</taxon>
    </lineage>
</organism>
<dbReference type="GO" id="GO:2000058">
    <property type="term" value="P:regulation of ubiquitin-dependent protein catabolic process"/>
    <property type="evidence" value="ECO:0007669"/>
    <property type="project" value="TreeGrafter"/>
</dbReference>